<keyword evidence="3" id="KW-1185">Reference proteome</keyword>
<dbReference type="SUPFAM" id="SSF117070">
    <property type="entry name" value="LEA14-like"/>
    <property type="match status" value="1"/>
</dbReference>
<evidence type="ECO:0000259" key="1">
    <source>
        <dbReference type="Pfam" id="PF03168"/>
    </source>
</evidence>
<accession>A0A239AIT6</accession>
<dbReference type="Proteomes" id="UP000198310">
    <property type="component" value="Unassembled WGS sequence"/>
</dbReference>
<proteinExistence type="predicted"/>
<reference evidence="3" key="1">
    <citation type="submission" date="2017-06" db="EMBL/GenBank/DDBJ databases">
        <authorList>
            <person name="Varghese N."/>
            <person name="Submissions S."/>
        </authorList>
    </citation>
    <scope>NUCLEOTIDE SEQUENCE [LARGE SCALE GENOMIC DNA]</scope>
    <source>
        <strain evidence="3">DSM 28041</strain>
    </source>
</reference>
<gene>
    <name evidence="2" type="ORF">SAMN06269173_11313</name>
</gene>
<dbReference type="AlphaFoldDB" id="A0A239AIT6"/>
<evidence type="ECO:0000313" key="3">
    <source>
        <dbReference type="Proteomes" id="UP000198310"/>
    </source>
</evidence>
<name>A0A239AIT6_9BACT</name>
<dbReference type="Gene3D" id="2.60.40.1820">
    <property type="match status" value="1"/>
</dbReference>
<protein>
    <submittedName>
        <fullName evidence="2">Late embryogenesis abundant protein</fullName>
    </submittedName>
</protein>
<dbReference type="RefSeq" id="WP_055562960.1">
    <property type="nucleotide sequence ID" value="NZ_FZNS01000013.1"/>
</dbReference>
<sequence>MQSTTFSTLSRSWASAALVFTVLGLSQCGISEQVQQAKAFKGAQIRLASVEQATVAGVDVTHLRQPGDLTTLDKARIAAAYATGSLPLRMRVNLEVRNPNAETAALNAFDYIALLDDKQVATGRSTERIEVAPNGVATAPVTLESNLRDALGEQSGEALASMVLGLGDHDRQPMRLTLRLKPTFVTSSGRTISPGGYITVNKEFTAFDVLDAVDRRDSLKQRP</sequence>
<feature type="domain" description="Late embryogenesis abundant protein LEA-2 subgroup" evidence="1">
    <location>
        <begin position="94"/>
        <end position="183"/>
    </location>
</feature>
<evidence type="ECO:0000313" key="2">
    <source>
        <dbReference type="EMBL" id="SNR95460.1"/>
    </source>
</evidence>
<organism evidence="2 3">
    <name type="scientific">Hymenobacter mucosus</name>
    <dbReference type="NCBI Taxonomy" id="1411120"/>
    <lineage>
        <taxon>Bacteria</taxon>
        <taxon>Pseudomonadati</taxon>
        <taxon>Bacteroidota</taxon>
        <taxon>Cytophagia</taxon>
        <taxon>Cytophagales</taxon>
        <taxon>Hymenobacteraceae</taxon>
        <taxon>Hymenobacter</taxon>
    </lineage>
</organism>
<dbReference type="Pfam" id="PF03168">
    <property type="entry name" value="LEA_2"/>
    <property type="match status" value="1"/>
</dbReference>
<dbReference type="EMBL" id="FZNS01000013">
    <property type="protein sequence ID" value="SNR95460.1"/>
    <property type="molecule type" value="Genomic_DNA"/>
</dbReference>
<dbReference type="InterPro" id="IPR004864">
    <property type="entry name" value="LEA_2"/>
</dbReference>